<feature type="transmembrane region" description="Helical" evidence="3">
    <location>
        <begin position="37"/>
        <end position="62"/>
    </location>
</feature>
<protein>
    <submittedName>
        <fullName evidence="4">Uncharacterized protein</fullName>
    </submittedName>
</protein>
<evidence type="ECO:0000313" key="5">
    <source>
        <dbReference type="EMBL" id="CAL4807943.1"/>
    </source>
</evidence>
<dbReference type="Proteomes" id="UP001152797">
    <property type="component" value="Unassembled WGS sequence"/>
</dbReference>
<dbReference type="GO" id="GO:0003677">
    <property type="term" value="F:DNA binding"/>
    <property type="evidence" value="ECO:0007669"/>
    <property type="project" value="InterPro"/>
</dbReference>
<keyword evidence="6" id="KW-1185">Reference proteome</keyword>
<dbReference type="EMBL" id="CAMXCT030006823">
    <property type="protein sequence ID" value="CAL4807943.1"/>
    <property type="molecule type" value="Genomic_DNA"/>
</dbReference>
<accession>A0A9P1M4E1</accession>
<sequence>MRSVTNGLSTGGSLAVAYKLLSWADRQPLPLPLEAGWHFDALSCLVGLIVGVVLVLVVEAWVTARLAFHTWLQQVEVAELREEVDSLKLEVGRLRRELAALRVRTGSESYTRDSESEGSFSVASQGAIAAPPQRGPLPPAAPSPSLSWEERDQIAEGIGLFLGRCIAGDNRGSSGRDKLPLGSKLWIVVRDYAGQIYTPVKVTRSWATAKPLVKPAGPDPGDSVFVGVPSEREARKAVAAEPYVFLSGVIQTRYSVCQFNIDSEEGQISSQVILITEFEGKKLVETHLEEFDCDYVFGVVPNEILLPSADALVAVAQDHFAFFSAAEEEVALVDAEEAEEGDILAEEEREKPARRVRPKAAASGSAGLAKRVEAIEHAVDKIAGIAHDSLEEMQKLLTRNTKAAKVKDMNRVHFMHPLSEDEEDEASEGAEESGSPVDGDPMSLSLSKLTAIVEMLAEERKKKASQTKIEQALDTASHTGESSTLGGGKKNAAARRALRSTFHQDPLEIANLIEKMMWEDLHSQTLGPGQTAHNMNARSWVEFRSKIGNFKTSAHCAWSAAGILDAIIAEDVARARARAALLLLMLDQCSIDHGSWVLASELSLEGTPPFASLASHRLPVVTDGELPYSKLLEECGQGLQCDFKPEHSQGGPDVRCRAKKTGKAESQGQSRPGCPAQHSTGMKRGAGAPSAAEDSTSKKVPGAAACPVRVEAFLNSFPRWLLKIDGCLRDFFRSILNPGAADSATSRAASIWPMPLPYPEVFVKDGHKAVDAPWKRLVCLQVVVFDWLVLNRPRKAPGCLRLGQRLTSRQWPVVKNLEFLARDGNSPELVLAHDMGRAASKVEGFQDELDALCRAAAFLHVEESSYFGTGLTHSFESDGSDMRCGALVGALGETSVMAAKPLVAERLSFLAKPCFNPRPFFDEETLQRYDKPLTDGLDPANAPVPPKVQIPATKENKLALLRKMAQSGMLQPLEPGSFPDKYRSGLFAVHKDENKDRMVLDGRPANLLDKGQSKWCAAMASASALAGICLEDDRILIGSGEDLKDYFYQFVVNSERTSRNVLACNLTEAEAKDIFGEGLQWSQFPMQVGLSTLAMGDKCACEFAQCAHIALCLQHNVCLIDEVISLRGAIPRGLLQVGIIVDDLVILEQVLRSCSSADGWFEQTKSAERVKRVRAGYAHAHLLNNPKKAFEGETLMKFWGCEIDGVKGILRCASSRLWPTVLITMRTAMLGLATVGLMEALAGCWVSLLSVRRRLYCLLDCIFEPLGMSDRPREVLRLSTQMKDEMQVLCVVATLAAVNLRAQHANSISATDASMSGMGSVRGVLPKFVAKELARHCLKKGNWSKLLPPGKAWLRQHDLLAECDELPAEHYVCHPFWEVIARGIQYEEAWRLRVERPLHINILELRAFLREERFLCTSFQHLRTFHGLDSQVCLGALVKGRAASKALNAELQRNLAYPIGSDIYGNYLFFQTQFNRADAPSRGAEVEPPDIELPAWYVRMVEGDLTLFDVWMQQQASSFLPDEPPFHELCSCSRVVLKPASKCGGRRRSKLRKRPCAANLPDAVPDPFYEDGVPSLLSQEAKELLRSFPKRQFLFSKDFQGFACAGAIDLFSGSFGVAKQMIKWGAPFVLTFEWNRSTEEDLLNPEVRERILRLLRLRAFSTFGAAPICSSFSRAVTPPVRSMCYPRGKPGLRPSMRLKVSQGNSHSDFVCDCLEAGSEVELIYFVENPDTSWWWWQKRWGAYRSPQSDRIFRCCFCRFGTRWRKATRIATNTALAGKTMWCQCKRQHVRLRGMHPVRKIPMTRVAQPYPAGLSRLLAIALCTAAKWCRREKLNVAMCARAGCSRIGEASNPGPARRRQGEDRFTLESLPIQTARTLAMEGRFLEEFLRWCNSELKTVRAEGFFDKVPALLPVVLRTYGDLVFQRGGSLSTYRHLLLAAQRWKPLCRPYMSSAWELVERWEAQTPVVHRAPVPEVLVKAMCALAWQLDWTAWVGATLLAFYGAGRLGEVLRCCREDLLLPEDLLQDAGGATFLRLRNFKSRNRQPAKIQHMKITDTTASRLVSRIFKHMPLDAALFEGTAYQYRKRWDLLLQMLGITKEAALTPGGLRAGAAVFHYRNGKGVQDLLWLMRLRSQTTLEAYLQEVAALNTFAKFSADVPAFPNSGTAHLLVTGPPLPFSCPWNFVYVAFTPVVVQLQWPALSLTWAMVVQKELRS</sequence>
<gene>
    <name evidence="4" type="ORF">C1SCF055_LOCUS45032</name>
</gene>
<keyword evidence="3" id="KW-1133">Transmembrane helix</keyword>
<proteinExistence type="predicted"/>
<name>A0A9P1M4E1_9DINO</name>
<dbReference type="InterPro" id="IPR011010">
    <property type="entry name" value="DNA_brk_join_enz"/>
</dbReference>
<feature type="compositionally biased region" description="Acidic residues" evidence="2">
    <location>
        <begin position="420"/>
        <end position="431"/>
    </location>
</feature>
<feature type="region of interest" description="Disordered" evidence="2">
    <location>
        <begin position="646"/>
        <end position="698"/>
    </location>
</feature>
<evidence type="ECO:0000313" key="4">
    <source>
        <dbReference type="EMBL" id="CAI4020631.1"/>
    </source>
</evidence>
<evidence type="ECO:0000256" key="2">
    <source>
        <dbReference type="SAM" id="MobiDB-lite"/>
    </source>
</evidence>
<feature type="compositionally biased region" description="Polar residues" evidence="2">
    <location>
        <begin position="470"/>
        <end position="484"/>
    </location>
</feature>
<dbReference type="SUPFAM" id="SSF56349">
    <property type="entry name" value="DNA breaking-rejoining enzymes"/>
    <property type="match status" value="1"/>
</dbReference>
<keyword evidence="3" id="KW-0812">Transmembrane</keyword>
<evidence type="ECO:0000313" key="6">
    <source>
        <dbReference type="Proteomes" id="UP001152797"/>
    </source>
</evidence>
<feature type="region of interest" description="Disordered" evidence="2">
    <location>
        <begin position="418"/>
        <end position="443"/>
    </location>
</feature>
<reference evidence="4" key="1">
    <citation type="submission" date="2022-10" db="EMBL/GenBank/DDBJ databases">
        <authorList>
            <person name="Chen Y."/>
            <person name="Dougan E. K."/>
            <person name="Chan C."/>
            <person name="Rhodes N."/>
            <person name="Thang M."/>
        </authorList>
    </citation>
    <scope>NUCLEOTIDE SEQUENCE</scope>
</reference>
<feature type="region of interest" description="Disordered" evidence="2">
    <location>
        <begin position="337"/>
        <end position="358"/>
    </location>
</feature>
<keyword evidence="1" id="KW-0175">Coiled coil</keyword>
<keyword evidence="3" id="KW-0472">Membrane</keyword>
<dbReference type="OrthoDB" id="419225at2759"/>
<feature type="region of interest" description="Disordered" evidence="2">
    <location>
        <begin position="470"/>
        <end position="491"/>
    </location>
</feature>
<evidence type="ECO:0000256" key="3">
    <source>
        <dbReference type="SAM" id="Phobius"/>
    </source>
</evidence>
<organism evidence="4">
    <name type="scientific">Cladocopium goreaui</name>
    <dbReference type="NCBI Taxonomy" id="2562237"/>
    <lineage>
        <taxon>Eukaryota</taxon>
        <taxon>Sar</taxon>
        <taxon>Alveolata</taxon>
        <taxon>Dinophyceae</taxon>
        <taxon>Suessiales</taxon>
        <taxon>Symbiodiniaceae</taxon>
        <taxon>Cladocopium</taxon>
    </lineage>
</organism>
<dbReference type="EMBL" id="CAMXCT020006823">
    <property type="protein sequence ID" value="CAL1174006.1"/>
    <property type="molecule type" value="Genomic_DNA"/>
</dbReference>
<feature type="coiled-coil region" evidence="1">
    <location>
        <begin position="77"/>
        <end position="104"/>
    </location>
</feature>
<evidence type="ECO:0000256" key="1">
    <source>
        <dbReference type="SAM" id="Coils"/>
    </source>
</evidence>
<reference evidence="5 6" key="2">
    <citation type="submission" date="2024-05" db="EMBL/GenBank/DDBJ databases">
        <authorList>
            <person name="Chen Y."/>
            <person name="Shah S."/>
            <person name="Dougan E. K."/>
            <person name="Thang M."/>
            <person name="Chan C."/>
        </authorList>
    </citation>
    <scope>NUCLEOTIDE SEQUENCE [LARGE SCALE GENOMIC DNA]</scope>
</reference>
<comment type="caution">
    <text evidence="4">The sequence shown here is derived from an EMBL/GenBank/DDBJ whole genome shotgun (WGS) entry which is preliminary data.</text>
</comment>
<dbReference type="EMBL" id="CAMXCT010006823">
    <property type="protein sequence ID" value="CAI4020631.1"/>
    <property type="molecule type" value="Genomic_DNA"/>
</dbReference>
<feature type="compositionally biased region" description="Pro residues" evidence="2">
    <location>
        <begin position="133"/>
        <end position="142"/>
    </location>
</feature>
<feature type="region of interest" description="Disordered" evidence="2">
    <location>
        <begin position="109"/>
        <end position="146"/>
    </location>
</feature>